<evidence type="ECO:0000259" key="2">
    <source>
        <dbReference type="Pfam" id="PF03779"/>
    </source>
</evidence>
<feature type="transmembrane region" description="Helical" evidence="1">
    <location>
        <begin position="37"/>
        <end position="59"/>
    </location>
</feature>
<dbReference type="RefSeq" id="WP_145794933.1">
    <property type="nucleotide sequence ID" value="NZ_BAAABR010000047.1"/>
</dbReference>
<reference evidence="3 4" key="1">
    <citation type="submission" date="2019-06" db="EMBL/GenBank/DDBJ databases">
        <title>Sequencing the genomes of 1000 actinobacteria strains.</title>
        <authorList>
            <person name="Klenk H.-P."/>
        </authorList>
    </citation>
    <scope>NUCLEOTIDE SEQUENCE [LARGE SCALE GENOMIC DNA]</scope>
    <source>
        <strain evidence="3 4">DSM 41649</strain>
    </source>
</reference>
<name>A0A561EY40_9ACTN</name>
<organism evidence="3 4">
    <name type="scientific">Kitasatospora atroaurantiaca</name>
    <dbReference type="NCBI Taxonomy" id="285545"/>
    <lineage>
        <taxon>Bacteria</taxon>
        <taxon>Bacillati</taxon>
        <taxon>Actinomycetota</taxon>
        <taxon>Actinomycetes</taxon>
        <taxon>Kitasatosporales</taxon>
        <taxon>Streptomycetaceae</taxon>
        <taxon>Kitasatospora</taxon>
    </lineage>
</organism>
<feature type="transmembrane region" description="Helical" evidence="1">
    <location>
        <begin position="89"/>
        <end position="104"/>
    </location>
</feature>
<feature type="transmembrane region" description="Helical" evidence="1">
    <location>
        <begin position="116"/>
        <end position="139"/>
    </location>
</feature>
<dbReference type="OrthoDB" id="3638638at2"/>
<dbReference type="Pfam" id="PF03779">
    <property type="entry name" value="SPW"/>
    <property type="match status" value="1"/>
</dbReference>
<keyword evidence="1" id="KW-0812">Transmembrane</keyword>
<proteinExistence type="predicted"/>
<keyword evidence="4" id="KW-1185">Reference proteome</keyword>
<comment type="caution">
    <text evidence="3">The sequence shown here is derived from an EMBL/GenBank/DDBJ whole genome shotgun (WGS) entry which is preliminary data.</text>
</comment>
<dbReference type="AlphaFoldDB" id="A0A561EY40"/>
<dbReference type="InterPro" id="IPR005530">
    <property type="entry name" value="SPW"/>
</dbReference>
<sequence>MSTQLPMSMEHHPDILELREHAERVTATPLAQGVETLAVLAGLFCAISPWVVGFTGFSALTVNNLVLGLAFTVLMGGFGSAFERTHARAWAASLIGVWMIIAPWATVGDEAIRRTILTNCITGGLMTCLGLAAVAMVLAGPGMRLGKRGG</sequence>
<keyword evidence="1" id="KW-0472">Membrane</keyword>
<evidence type="ECO:0000313" key="3">
    <source>
        <dbReference type="EMBL" id="TWE20523.1"/>
    </source>
</evidence>
<keyword evidence="1" id="KW-1133">Transmembrane helix</keyword>
<dbReference type="EMBL" id="VIVR01000001">
    <property type="protein sequence ID" value="TWE20523.1"/>
    <property type="molecule type" value="Genomic_DNA"/>
</dbReference>
<gene>
    <name evidence="3" type="ORF">FB465_5677</name>
</gene>
<evidence type="ECO:0000256" key="1">
    <source>
        <dbReference type="SAM" id="Phobius"/>
    </source>
</evidence>
<protein>
    <submittedName>
        <fullName evidence="3">SPW repeat-containing protein</fullName>
    </submittedName>
</protein>
<feature type="transmembrane region" description="Helical" evidence="1">
    <location>
        <begin position="65"/>
        <end position="82"/>
    </location>
</feature>
<feature type="domain" description="SPW repeat-containing integral membrane" evidence="2">
    <location>
        <begin position="35"/>
        <end position="131"/>
    </location>
</feature>
<accession>A0A561EY40</accession>
<dbReference type="Proteomes" id="UP000318416">
    <property type="component" value="Unassembled WGS sequence"/>
</dbReference>
<evidence type="ECO:0000313" key="4">
    <source>
        <dbReference type="Proteomes" id="UP000318416"/>
    </source>
</evidence>